<dbReference type="PROSITE" id="PS51767">
    <property type="entry name" value="PEPTIDASE_A1"/>
    <property type="match status" value="1"/>
</dbReference>
<keyword evidence="6" id="KW-1185">Reference proteome</keyword>
<accession>A0AAD6YP00</accession>
<name>A0AAD6YP00_9AGAR</name>
<dbReference type="EMBL" id="JARJCW010000004">
    <property type="protein sequence ID" value="KAJ7225267.1"/>
    <property type="molecule type" value="Genomic_DNA"/>
</dbReference>
<dbReference type="InterPro" id="IPR021109">
    <property type="entry name" value="Peptidase_aspartic_dom_sf"/>
</dbReference>
<dbReference type="GO" id="GO:0004190">
    <property type="term" value="F:aspartic-type endopeptidase activity"/>
    <property type="evidence" value="ECO:0007669"/>
    <property type="project" value="InterPro"/>
</dbReference>
<dbReference type="InterPro" id="IPR033121">
    <property type="entry name" value="PEPTIDASE_A1"/>
</dbReference>
<dbReference type="InterPro" id="IPR001461">
    <property type="entry name" value="Aspartic_peptidase_A1"/>
</dbReference>
<comment type="caution">
    <text evidence="5">The sequence shown here is derived from an EMBL/GenBank/DDBJ whole genome shotgun (WGS) entry which is preliminary data.</text>
</comment>
<evidence type="ECO:0000259" key="4">
    <source>
        <dbReference type="PROSITE" id="PS51767"/>
    </source>
</evidence>
<organism evidence="5 6">
    <name type="scientific">Mycena pura</name>
    <dbReference type="NCBI Taxonomy" id="153505"/>
    <lineage>
        <taxon>Eukaryota</taxon>
        <taxon>Fungi</taxon>
        <taxon>Dikarya</taxon>
        <taxon>Basidiomycota</taxon>
        <taxon>Agaricomycotina</taxon>
        <taxon>Agaricomycetes</taxon>
        <taxon>Agaricomycetidae</taxon>
        <taxon>Agaricales</taxon>
        <taxon>Marasmiineae</taxon>
        <taxon>Mycenaceae</taxon>
        <taxon>Mycena</taxon>
    </lineage>
</organism>
<dbReference type="SUPFAM" id="SSF50630">
    <property type="entry name" value="Acid proteases"/>
    <property type="match status" value="1"/>
</dbReference>
<feature type="active site" evidence="2">
    <location>
        <position position="133"/>
    </location>
</feature>
<dbReference type="GO" id="GO:0006508">
    <property type="term" value="P:proteolysis"/>
    <property type="evidence" value="ECO:0007669"/>
    <property type="project" value="InterPro"/>
</dbReference>
<proteinExistence type="inferred from homology"/>
<dbReference type="CDD" id="cd05471">
    <property type="entry name" value="pepsin_like"/>
    <property type="match status" value="1"/>
</dbReference>
<protein>
    <submittedName>
        <fullName evidence="5">Aspartic peptidase domain-containing protein</fullName>
    </submittedName>
</protein>
<dbReference type="InterPro" id="IPR034164">
    <property type="entry name" value="Pepsin-like_dom"/>
</dbReference>
<feature type="domain" description="Peptidase A1" evidence="4">
    <location>
        <begin position="115"/>
        <end position="423"/>
    </location>
</feature>
<dbReference type="PANTHER" id="PTHR47966:SF51">
    <property type="entry name" value="BETA-SITE APP-CLEAVING ENZYME, ISOFORM A-RELATED"/>
    <property type="match status" value="1"/>
</dbReference>
<feature type="active site" evidence="2">
    <location>
        <position position="312"/>
    </location>
</feature>
<dbReference type="AlphaFoldDB" id="A0AAD6YP00"/>
<feature type="disulfide bond" evidence="3">
    <location>
        <begin position="146"/>
        <end position="151"/>
    </location>
</feature>
<dbReference type="Proteomes" id="UP001219525">
    <property type="component" value="Unassembled WGS sequence"/>
</dbReference>
<dbReference type="PANTHER" id="PTHR47966">
    <property type="entry name" value="BETA-SITE APP-CLEAVING ENZYME, ISOFORM A-RELATED"/>
    <property type="match status" value="1"/>
</dbReference>
<keyword evidence="3" id="KW-1015">Disulfide bond</keyword>
<dbReference type="FunFam" id="2.40.70.10:FF:000008">
    <property type="entry name" value="Cathepsin D"/>
    <property type="match status" value="1"/>
</dbReference>
<evidence type="ECO:0000256" key="3">
    <source>
        <dbReference type="PIRSR" id="PIRSR601461-2"/>
    </source>
</evidence>
<dbReference type="Pfam" id="PF00026">
    <property type="entry name" value="Asp"/>
    <property type="match status" value="1"/>
</dbReference>
<comment type="similarity">
    <text evidence="1">Belongs to the peptidase A1 family.</text>
</comment>
<dbReference type="Gene3D" id="2.40.70.10">
    <property type="entry name" value="Acid Proteases"/>
    <property type="match status" value="2"/>
</dbReference>
<gene>
    <name evidence="5" type="ORF">GGX14DRAFT_637968</name>
</gene>
<reference evidence="5" key="1">
    <citation type="submission" date="2023-03" db="EMBL/GenBank/DDBJ databases">
        <title>Massive genome expansion in bonnet fungi (Mycena s.s.) driven by repeated elements and novel gene families across ecological guilds.</title>
        <authorList>
            <consortium name="Lawrence Berkeley National Laboratory"/>
            <person name="Harder C.B."/>
            <person name="Miyauchi S."/>
            <person name="Viragh M."/>
            <person name="Kuo A."/>
            <person name="Thoen E."/>
            <person name="Andreopoulos B."/>
            <person name="Lu D."/>
            <person name="Skrede I."/>
            <person name="Drula E."/>
            <person name="Henrissat B."/>
            <person name="Morin E."/>
            <person name="Kohler A."/>
            <person name="Barry K."/>
            <person name="LaButti K."/>
            <person name="Morin E."/>
            <person name="Salamov A."/>
            <person name="Lipzen A."/>
            <person name="Mereny Z."/>
            <person name="Hegedus B."/>
            <person name="Baldrian P."/>
            <person name="Stursova M."/>
            <person name="Weitz H."/>
            <person name="Taylor A."/>
            <person name="Grigoriev I.V."/>
            <person name="Nagy L.G."/>
            <person name="Martin F."/>
            <person name="Kauserud H."/>
        </authorList>
    </citation>
    <scope>NUCLEOTIDE SEQUENCE</scope>
    <source>
        <strain evidence="5">9144</strain>
    </source>
</reference>
<evidence type="ECO:0000256" key="1">
    <source>
        <dbReference type="ARBA" id="ARBA00007447"/>
    </source>
</evidence>
<evidence type="ECO:0000256" key="2">
    <source>
        <dbReference type="PIRSR" id="PIRSR601461-1"/>
    </source>
</evidence>
<dbReference type="PRINTS" id="PR00792">
    <property type="entry name" value="PEPSIN"/>
</dbReference>
<sequence>MLLLFYLILTVSAAPRPNLQIPSQTSGMSIPLRRKAAITTPAGIFDKPKAIAATVITKNKHRQNLINLQRNEGPAALNPGAVIQPLATLAADILSDLKLKRQAEPLVDESQDLEWAGLISIGTPAQSFIIDFDTGSADLWVPSTACASSICSPKHKFNSNASSTAVKQPSTFQISYGDGSTVSGPVIKDTVVVAGVKATNLSFSPVTTLSPVFATDPSDGILGMAFPSISNLRQNPFFTTAHNEQTVKNNTFGFFLAEHSSELYLGGTNAALYNGTIEYHTVNPKSGFWQLSGASAKINSTVTASNITTIIDSGTTIMYGPPDAVKALYSKVPGSALFDSTVGYYSFPCQSVPQLAFSWGGADWEITSTNFNLGLTAEGSSECVGALAGHDFGLGSDVWLLGDSFMKNTYTAFDFDKPAIGFAALK</sequence>
<evidence type="ECO:0000313" key="5">
    <source>
        <dbReference type="EMBL" id="KAJ7225267.1"/>
    </source>
</evidence>
<evidence type="ECO:0000313" key="6">
    <source>
        <dbReference type="Proteomes" id="UP001219525"/>
    </source>
</evidence>